<dbReference type="EMBL" id="QJKB01000002">
    <property type="protein sequence ID" value="PXX44793.1"/>
    <property type="molecule type" value="Genomic_DNA"/>
</dbReference>
<dbReference type="InterPro" id="IPR036388">
    <property type="entry name" value="WH-like_DNA-bd_sf"/>
</dbReference>
<dbReference type="InterPro" id="IPR010994">
    <property type="entry name" value="RuvA_2-like"/>
</dbReference>
<comment type="similarity">
    <text evidence="1">Belongs to the DprA/Smf family.</text>
</comment>
<name>A0A318JCZ9_9BURK</name>
<protein>
    <submittedName>
        <fullName evidence="4">DNA protecting protein DprA</fullName>
    </submittedName>
</protein>
<keyword evidence="5" id="KW-1185">Reference proteome</keyword>
<dbReference type="InterPro" id="IPR057666">
    <property type="entry name" value="DrpA_SLOG"/>
</dbReference>
<dbReference type="Gene3D" id="3.40.50.450">
    <property type="match status" value="1"/>
</dbReference>
<evidence type="ECO:0000313" key="4">
    <source>
        <dbReference type="EMBL" id="PXX44793.1"/>
    </source>
</evidence>
<dbReference type="Pfam" id="PF02481">
    <property type="entry name" value="DNA_processg_A"/>
    <property type="match status" value="1"/>
</dbReference>
<evidence type="ECO:0000313" key="5">
    <source>
        <dbReference type="Proteomes" id="UP000247792"/>
    </source>
</evidence>
<dbReference type="PANTHER" id="PTHR43022:SF1">
    <property type="entry name" value="PROTEIN SMF"/>
    <property type="match status" value="1"/>
</dbReference>
<feature type="domain" description="DprA winged helix" evidence="3">
    <location>
        <begin position="328"/>
        <end position="378"/>
    </location>
</feature>
<comment type="caution">
    <text evidence="4">The sequence shown here is derived from an EMBL/GenBank/DDBJ whole genome shotgun (WGS) entry which is preliminary data.</text>
</comment>
<evidence type="ECO:0000259" key="3">
    <source>
        <dbReference type="Pfam" id="PF17782"/>
    </source>
</evidence>
<dbReference type="SUPFAM" id="SSF102405">
    <property type="entry name" value="MCP/YpsA-like"/>
    <property type="match status" value="1"/>
</dbReference>
<accession>A0A318JCZ9</accession>
<reference evidence="4 5" key="1">
    <citation type="submission" date="2018-05" db="EMBL/GenBank/DDBJ databases">
        <title>Genomic Encyclopedia of Type Strains, Phase IV (KMG-IV): sequencing the most valuable type-strain genomes for metagenomic binning, comparative biology and taxonomic classification.</title>
        <authorList>
            <person name="Goeker M."/>
        </authorList>
    </citation>
    <scope>NUCLEOTIDE SEQUENCE [LARGE SCALE GENOMIC DNA]</scope>
    <source>
        <strain evidence="4 5">DSM 19792</strain>
    </source>
</reference>
<dbReference type="InterPro" id="IPR003488">
    <property type="entry name" value="DprA"/>
</dbReference>
<evidence type="ECO:0000256" key="1">
    <source>
        <dbReference type="ARBA" id="ARBA00006525"/>
    </source>
</evidence>
<dbReference type="PANTHER" id="PTHR43022">
    <property type="entry name" value="PROTEIN SMF"/>
    <property type="match status" value="1"/>
</dbReference>
<dbReference type="SUPFAM" id="SSF47781">
    <property type="entry name" value="RuvA domain 2-like"/>
    <property type="match status" value="1"/>
</dbReference>
<gene>
    <name evidence="4" type="ORF">DFR42_1025</name>
</gene>
<dbReference type="Pfam" id="PF17782">
    <property type="entry name" value="WHD_DprA"/>
    <property type="match status" value="1"/>
</dbReference>
<feature type="domain" description="Smf/DprA SLOG" evidence="2">
    <location>
        <begin position="102"/>
        <end position="311"/>
    </location>
</feature>
<dbReference type="InterPro" id="IPR041614">
    <property type="entry name" value="DprA_WH"/>
</dbReference>
<evidence type="ECO:0000259" key="2">
    <source>
        <dbReference type="Pfam" id="PF02481"/>
    </source>
</evidence>
<dbReference type="Gene3D" id="1.10.10.10">
    <property type="entry name" value="Winged helix-like DNA-binding domain superfamily/Winged helix DNA-binding domain"/>
    <property type="match status" value="1"/>
</dbReference>
<proteinExistence type="inferred from homology"/>
<dbReference type="NCBIfam" id="TIGR00732">
    <property type="entry name" value="dprA"/>
    <property type="match status" value="1"/>
</dbReference>
<organism evidence="4 5">
    <name type="scientific">Undibacterium pigrum</name>
    <dbReference type="NCBI Taxonomy" id="401470"/>
    <lineage>
        <taxon>Bacteria</taxon>
        <taxon>Pseudomonadati</taxon>
        <taxon>Pseudomonadota</taxon>
        <taxon>Betaproteobacteria</taxon>
        <taxon>Burkholderiales</taxon>
        <taxon>Oxalobacteraceae</taxon>
        <taxon>Undibacterium</taxon>
    </lineage>
</organism>
<dbReference type="AlphaFoldDB" id="A0A318JCZ9"/>
<sequence>MSKWVTLPGRQTKFAAGSLHVDLRPDLIAWLRLEQTPGVGNETARRLLSRFGLPEQIFAASHTALCEVVSNKLASALLAIPADFQQQTDKTLAWQEQPDNQILTLADAGYPRSLLEIPDPPLMLYVKGRLALLEASTVAVVGSRNATVQGIRNAESFSEALSSAGLCISSGLAAGIDTAAHQGALRGPGSTIAVIGTGADIVYPARNRNLAHLIAEGGCIVSEYSLSTPALAPNFPRRNRIISGLARGVLVVEAAAQSGSLITARMAAEQGREVFAIPGSIHSPLSKGCHQLIRQGAKLVESAQDILEELQFQHVTSSIQPESLALTEPGVHGLLRQINFDPVHMDTLASSTGIDIASLTSELLNLELNGQLEALPGGYYRRLA</sequence>
<dbReference type="Proteomes" id="UP000247792">
    <property type="component" value="Unassembled WGS sequence"/>
</dbReference>
<dbReference type="GO" id="GO:0009294">
    <property type="term" value="P:DNA-mediated transformation"/>
    <property type="evidence" value="ECO:0007669"/>
    <property type="project" value="InterPro"/>
</dbReference>